<feature type="compositionally biased region" description="Basic and acidic residues" evidence="7">
    <location>
        <begin position="1140"/>
        <end position="1156"/>
    </location>
</feature>
<dbReference type="InterPro" id="IPR050185">
    <property type="entry name" value="Ub_carboxyl-term_hydrolase"/>
</dbReference>
<dbReference type="PROSITE" id="PS00972">
    <property type="entry name" value="USP_1"/>
    <property type="match status" value="1"/>
</dbReference>
<dbReference type="STRING" id="137246.A0A401RJ24"/>
<feature type="compositionally biased region" description="Polar residues" evidence="7">
    <location>
        <begin position="1106"/>
        <end position="1115"/>
    </location>
</feature>
<keyword evidence="3" id="KW-0645">Protease</keyword>
<gene>
    <name evidence="9" type="ORF">chiPu_0017819</name>
</gene>
<feature type="domain" description="USP" evidence="8">
    <location>
        <begin position="129"/>
        <end position="787"/>
    </location>
</feature>
<comment type="catalytic activity">
    <reaction evidence="1">
        <text>Thiol-dependent hydrolysis of ester, thioester, amide, peptide and isopeptide bonds formed by the C-terminal Gly of ubiquitin (a 76-residue protein attached to proteins as an intracellular targeting signal).</text>
        <dbReference type="EC" id="3.4.19.12"/>
    </reaction>
</comment>
<feature type="compositionally biased region" description="Polar residues" evidence="7">
    <location>
        <begin position="1059"/>
        <end position="1072"/>
    </location>
</feature>
<feature type="compositionally biased region" description="Basic and acidic residues" evidence="7">
    <location>
        <begin position="1226"/>
        <end position="1235"/>
    </location>
</feature>
<evidence type="ECO:0000259" key="8">
    <source>
        <dbReference type="PROSITE" id="PS50235"/>
    </source>
</evidence>
<dbReference type="OMA" id="NDCIHAF"/>
<dbReference type="GO" id="GO:0004843">
    <property type="term" value="F:cysteine-type deubiquitinase activity"/>
    <property type="evidence" value="ECO:0007669"/>
    <property type="project" value="UniProtKB-EC"/>
</dbReference>
<dbReference type="FunFam" id="3.90.70.10:FF:000046">
    <property type="entry name" value="ubiquitin carboxyl-terminal hydrolase 31"/>
    <property type="match status" value="1"/>
</dbReference>
<dbReference type="OrthoDB" id="292964at2759"/>
<dbReference type="InterPro" id="IPR028889">
    <property type="entry name" value="USP"/>
</dbReference>
<dbReference type="Gene3D" id="3.90.70.10">
    <property type="entry name" value="Cysteine proteinases"/>
    <property type="match status" value="2"/>
</dbReference>
<dbReference type="PROSITE" id="PS00973">
    <property type="entry name" value="USP_2"/>
    <property type="match status" value="1"/>
</dbReference>
<evidence type="ECO:0000256" key="2">
    <source>
        <dbReference type="ARBA" id="ARBA00012759"/>
    </source>
</evidence>
<feature type="compositionally biased region" description="Low complexity" evidence="7">
    <location>
        <begin position="1185"/>
        <end position="1201"/>
    </location>
</feature>
<dbReference type="Proteomes" id="UP000287033">
    <property type="component" value="Unassembled WGS sequence"/>
</dbReference>
<feature type="compositionally biased region" description="Polar residues" evidence="7">
    <location>
        <begin position="1344"/>
        <end position="1355"/>
    </location>
</feature>
<dbReference type="PANTHER" id="PTHR21646">
    <property type="entry name" value="UBIQUITIN CARBOXYL-TERMINAL HYDROLASE"/>
    <property type="match status" value="1"/>
</dbReference>
<evidence type="ECO:0000313" key="9">
    <source>
        <dbReference type="EMBL" id="GCC18145.1"/>
    </source>
</evidence>
<dbReference type="GO" id="GO:0005634">
    <property type="term" value="C:nucleus"/>
    <property type="evidence" value="ECO:0007669"/>
    <property type="project" value="UniProtKB-ARBA"/>
</dbReference>
<keyword evidence="5" id="KW-0378">Hydrolase</keyword>
<organism evidence="9 10">
    <name type="scientific">Chiloscyllium punctatum</name>
    <name type="common">Brownbanded bambooshark</name>
    <name type="synonym">Hemiscyllium punctatum</name>
    <dbReference type="NCBI Taxonomy" id="137246"/>
    <lineage>
        <taxon>Eukaryota</taxon>
        <taxon>Metazoa</taxon>
        <taxon>Chordata</taxon>
        <taxon>Craniata</taxon>
        <taxon>Vertebrata</taxon>
        <taxon>Chondrichthyes</taxon>
        <taxon>Elasmobranchii</taxon>
        <taxon>Galeomorphii</taxon>
        <taxon>Galeoidea</taxon>
        <taxon>Orectolobiformes</taxon>
        <taxon>Hemiscylliidae</taxon>
        <taxon>Chiloscyllium</taxon>
    </lineage>
</organism>
<evidence type="ECO:0000256" key="5">
    <source>
        <dbReference type="ARBA" id="ARBA00022801"/>
    </source>
</evidence>
<accession>A0A401RJ24</accession>
<protein>
    <recommendedName>
        <fullName evidence="2">ubiquitinyl hydrolase 1</fullName>
        <ecNumber evidence="2">3.4.19.12</ecNumber>
    </recommendedName>
</protein>
<sequence length="1355" mass="149455">MSKAAAKEKKSFSKKLFRRGSARSVGSFMSRVLKTLSTLSHFGTEEAAEDDKDDGGFKNFRAAEAGAAMGLGIGLGPGVGVVSSASSIIMMMSGINPAAVAAGRCAAAGHSDSSESGLSGDRWQPPGVAGLKNHGNTCFMNAVLQCLSNTELFAEFLALEQYRERPPGWPDPSEVTATHRREAEDEEELDKTSKSNGVLFRSRPQADTRGEVTEQLASLVRALWTAEYTPQLSREFKNVVSKNAFQYRGNSQHDAQEFLLWLLDRVHEDLNNIVLTNGRPAVKPPKDEDELCEGPSLPVRSSFVQELFQAQYRSSLTCPHCQKQSNTFDPFLCISLPIPPLQTRPLNITVVYEGKCSHCMRIGVAVPLSGTVVKLREAISQETKIPTDQIVLTEIYYDGFHRTFSDADSLDTIHENDCIHAFEIPDVYIGQRGKLTNINQNNLTFSSDHRSTVYPHGGVKQIKLERVYSKSSGYEKWTLLVCNQCCTAQQIKRFGHPFVLCLDRKITWEGLQKDILEKMRHLFRPGMFTEVGPFSLRVLGGGMGKSYLSPQEEYPLCQLAAERAWKSCRPGGPQHVKIIVEWDRDTKEYLFGSAEDEYVPDSESVRQQQQLHHQPQTYTLSQCFHLYTKEEQLAPDDAWRCPHCKQLQQGSIKLSLWTLPDVLIIHLKRFKQEGDKRTKLQNLVKFPLTGLDMTPHVVKRSQSSWSLPSHWSPWRRPYGLGRDPEDYLYDLYAVCNHHGTMQGGHYTAYCKNSVDGLWYCFDDSDVQQLLEDDVCKQTAYILFYQRRSAIPSWSANSSLAGSTSSSLCEHWINRLTGSKQPSITSTASSRRTSLVSLSESVEFTQDRSDQDDGGFSTRPFVRSVQRQSLSSRSSFASPLVLNENGIKSQRSLSSKLHMRSSSPSPFSFDSPTHSPSPTADLLGRKSPNQSSSPLPVQGTTHAGQTGRAPLAVMEGMVREEELRVTGKAAGQSRPTLPLDKKLDQCGNDSGGLDTLSPLLDALDNRKSTPGLSSPRSPSISGASSAEEQRQRKGLASGTANAESLQKKTTSSRVLHEQAKGSSSRAQLTSSHKNPPKASVTREKTESKAGARHSSSNSVLRRDTAKSQESALSVYQQKPKLVLPSPQSPSPTRKKVPGRSKTSEGRSKRSPSPEKRRLMSSSKASSTSRLSHAKSGSRLENRRLRNSSSSSSMTEAKSSDTSSRTDLRRDSSKSDDKGLSFFRSALRQKESRRSADLGKSNILAKKSADGPTKMVTKKVPSEGAVKEGRRMTTEQPPSAAASALNLTSKTAPRGKLSSKDTNPTKRPLLPAAKSKSALPEVGAQSPTSRKKPAEKTFKSRKIVTSGMQSSVRHNKK</sequence>
<dbReference type="EC" id="3.4.19.12" evidence="2"/>
<comment type="caution">
    <text evidence="9">The sequence shown here is derived from an EMBL/GenBank/DDBJ whole genome shotgun (WGS) entry which is preliminary data.</text>
</comment>
<feature type="compositionally biased region" description="Polar residues" evidence="7">
    <location>
        <begin position="926"/>
        <end position="943"/>
    </location>
</feature>
<dbReference type="InterPro" id="IPR038765">
    <property type="entry name" value="Papain-like_cys_pep_sf"/>
</dbReference>
<dbReference type="GO" id="GO:0006508">
    <property type="term" value="P:proteolysis"/>
    <property type="evidence" value="ECO:0007669"/>
    <property type="project" value="UniProtKB-KW"/>
</dbReference>
<feature type="compositionally biased region" description="Basic and acidic residues" evidence="7">
    <location>
        <begin position="1202"/>
        <end position="1217"/>
    </location>
</feature>
<dbReference type="InterPro" id="IPR018200">
    <property type="entry name" value="USP_CS"/>
</dbReference>
<proteinExistence type="predicted"/>
<feature type="region of interest" description="Disordered" evidence="7">
    <location>
        <begin position="1001"/>
        <end position="1355"/>
    </location>
</feature>
<dbReference type="CDD" id="cd02674">
    <property type="entry name" value="Peptidase_C19R"/>
    <property type="match status" value="1"/>
</dbReference>
<evidence type="ECO:0000256" key="7">
    <source>
        <dbReference type="SAM" id="MobiDB-lite"/>
    </source>
</evidence>
<feature type="region of interest" description="Disordered" evidence="7">
    <location>
        <begin position="890"/>
        <end position="946"/>
    </location>
</feature>
<dbReference type="PROSITE" id="PS50235">
    <property type="entry name" value="USP_3"/>
    <property type="match status" value="1"/>
</dbReference>
<feature type="compositionally biased region" description="Low complexity" evidence="7">
    <location>
        <begin position="890"/>
        <end position="918"/>
    </location>
</feature>
<dbReference type="FunFam" id="3.90.70.10:FF:000048">
    <property type="entry name" value="Ubiquitin carboxyl-terminal hydrolase 31"/>
    <property type="match status" value="1"/>
</dbReference>
<evidence type="ECO:0000256" key="4">
    <source>
        <dbReference type="ARBA" id="ARBA00022786"/>
    </source>
</evidence>
<dbReference type="PANTHER" id="PTHR21646:SF44">
    <property type="entry name" value="UBIQUITIN CARBOXYL-TERMINAL HYDROLASE 31"/>
    <property type="match status" value="1"/>
</dbReference>
<dbReference type="InterPro" id="IPR001394">
    <property type="entry name" value="Peptidase_C19_UCH"/>
</dbReference>
<evidence type="ECO:0000256" key="1">
    <source>
        <dbReference type="ARBA" id="ARBA00000707"/>
    </source>
</evidence>
<name>A0A401RJ24_CHIPU</name>
<keyword evidence="4" id="KW-0833">Ubl conjugation pathway</keyword>
<feature type="compositionally biased region" description="Basic and acidic residues" evidence="7">
    <location>
        <begin position="1079"/>
        <end position="1088"/>
    </location>
</feature>
<feature type="compositionally biased region" description="Polar residues" evidence="7">
    <location>
        <begin position="1037"/>
        <end position="1052"/>
    </location>
</feature>
<dbReference type="SUPFAM" id="SSF54001">
    <property type="entry name" value="Cysteine proteinases"/>
    <property type="match status" value="1"/>
</dbReference>
<dbReference type="EMBL" id="BEZZ01001382">
    <property type="protein sequence ID" value="GCC18145.1"/>
    <property type="molecule type" value="Genomic_DNA"/>
</dbReference>
<dbReference type="Pfam" id="PF00443">
    <property type="entry name" value="UCH"/>
    <property type="match status" value="1"/>
</dbReference>
<feature type="region of interest" description="Disordered" evidence="7">
    <location>
        <begin position="963"/>
        <end position="989"/>
    </location>
</feature>
<keyword evidence="6" id="KW-0788">Thiol protease</keyword>
<evidence type="ECO:0000313" key="10">
    <source>
        <dbReference type="Proteomes" id="UP000287033"/>
    </source>
</evidence>
<reference evidence="9 10" key="1">
    <citation type="journal article" date="2018" name="Nat. Ecol. Evol.">
        <title>Shark genomes provide insights into elasmobranch evolution and the origin of vertebrates.</title>
        <authorList>
            <person name="Hara Y"/>
            <person name="Yamaguchi K"/>
            <person name="Onimaru K"/>
            <person name="Kadota M"/>
            <person name="Koyanagi M"/>
            <person name="Keeley SD"/>
            <person name="Tatsumi K"/>
            <person name="Tanaka K"/>
            <person name="Motone F"/>
            <person name="Kageyama Y"/>
            <person name="Nozu R"/>
            <person name="Adachi N"/>
            <person name="Nishimura O"/>
            <person name="Nakagawa R"/>
            <person name="Tanegashima C"/>
            <person name="Kiyatake I"/>
            <person name="Matsumoto R"/>
            <person name="Murakumo K"/>
            <person name="Nishida K"/>
            <person name="Terakita A"/>
            <person name="Kuratani S"/>
            <person name="Sato K"/>
            <person name="Hyodo S Kuraku.S."/>
        </authorList>
    </citation>
    <scope>NUCLEOTIDE SEQUENCE [LARGE SCALE GENOMIC DNA]</scope>
</reference>
<evidence type="ECO:0000256" key="6">
    <source>
        <dbReference type="ARBA" id="ARBA00022807"/>
    </source>
</evidence>
<evidence type="ECO:0000256" key="3">
    <source>
        <dbReference type="ARBA" id="ARBA00022670"/>
    </source>
</evidence>
<dbReference type="GO" id="GO:0016579">
    <property type="term" value="P:protein deubiquitination"/>
    <property type="evidence" value="ECO:0007669"/>
    <property type="project" value="InterPro"/>
</dbReference>
<feature type="compositionally biased region" description="Low complexity" evidence="7">
    <location>
        <begin position="1159"/>
        <end position="1169"/>
    </location>
</feature>
<feature type="compositionally biased region" description="Low complexity" evidence="7">
    <location>
        <begin position="1012"/>
        <end position="1025"/>
    </location>
</feature>
<keyword evidence="10" id="KW-1185">Reference proteome</keyword>
<feature type="region of interest" description="Disordered" evidence="7">
    <location>
        <begin position="165"/>
        <end position="196"/>
    </location>
</feature>